<dbReference type="InterPro" id="IPR015168">
    <property type="entry name" value="SsuA/THI5"/>
</dbReference>
<comment type="pathway">
    <text evidence="2">Cofactor biosynthesis; thiamine diphosphate biosynthesis.</text>
</comment>
<keyword evidence="8" id="KW-0784">Thiamine biosynthesis</keyword>
<reference evidence="12 13" key="1">
    <citation type="submission" date="2017-09" db="EMBL/GenBank/DDBJ databases">
        <title>Streptomyces genome completion.</title>
        <authorList>
            <person name="Lee N."/>
            <person name="Cho B.-K."/>
        </authorList>
    </citation>
    <scope>NUCLEOTIDE SEQUENCE [LARGE SCALE GENOMIC DNA]</scope>
    <source>
        <strain evidence="12 13">ATCC 14899</strain>
    </source>
</reference>
<dbReference type="GO" id="GO:0046872">
    <property type="term" value="F:metal ion binding"/>
    <property type="evidence" value="ECO:0007669"/>
    <property type="project" value="UniProtKB-KW"/>
</dbReference>
<dbReference type="InterPro" id="IPR027939">
    <property type="entry name" value="NMT1/THI5"/>
</dbReference>
<evidence type="ECO:0000256" key="10">
    <source>
        <dbReference type="ARBA" id="ARBA00033171"/>
    </source>
</evidence>
<dbReference type="RefSeq" id="WP_052454460.1">
    <property type="nucleotide sequence ID" value="NZ_CP009313.1"/>
</dbReference>
<evidence type="ECO:0000256" key="3">
    <source>
        <dbReference type="ARBA" id="ARBA00009406"/>
    </source>
</evidence>
<evidence type="ECO:0000256" key="5">
    <source>
        <dbReference type="ARBA" id="ARBA00022679"/>
    </source>
</evidence>
<comment type="function">
    <text evidence="1">Responsible for the formation of the pyrimidine heterocycle in the thiamine biosynthesis pathway. Catalyzes the formation of hydroxymethylpyrimidine phosphate (HMP-P) from histidine and pyridoxal phosphate (PLP). The protein uses PLP and the active site histidine to form HMP-P, generating an inactive enzyme. The enzyme can only undergo a single turnover, which suggests it is a suicide enzyme.</text>
</comment>
<organism evidence="12 13">
    <name type="scientific">Streptomyces nodosus</name>
    <dbReference type="NCBI Taxonomy" id="40318"/>
    <lineage>
        <taxon>Bacteria</taxon>
        <taxon>Bacillati</taxon>
        <taxon>Actinomycetota</taxon>
        <taxon>Actinomycetes</taxon>
        <taxon>Kitasatosporales</taxon>
        <taxon>Streptomycetaceae</taxon>
        <taxon>Streptomyces</taxon>
    </lineage>
</organism>
<dbReference type="SUPFAM" id="SSF53850">
    <property type="entry name" value="Periplasmic binding protein-like II"/>
    <property type="match status" value="1"/>
</dbReference>
<evidence type="ECO:0000256" key="1">
    <source>
        <dbReference type="ARBA" id="ARBA00003469"/>
    </source>
</evidence>
<dbReference type="GO" id="GO:0016740">
    <property type="term" value="F:transferase activity"/>
    <property type="evidence" value="ECO:0007669"/>
    <property type="project" value="UniProtKB-KW"/>
</dbReference>
<keyword evidence="5" id="KW-0808">Transferase</keyword>
<sequence>MDPARIFPGAPARRDVLRLFGAGAGLLAAGGLLTACSDGSSGGKSADGSLKINDQLGWLKLTQFGGFYAAEVKGYYKAEKLSTSFTAGGPNILAWQQVASGKSFTGDDDNTNVLVAVAKGQPLVIYGAIFQTSPFSIISKADDPITSIEDFAGRTIAVTEASRQQFEALVKKAGVKDVRFIPAGTDPTQLTTGQASGYSGYATSQAVALKRQGVDVHVLYLEDLGVPSYGNVLITTRDHLEKQHDELVRFLRATIKGYEYMNAHPDEIGRLVATKWNTGGLKPEEEAATARFQKDLITSPKGVLQVDPAKMQKIIDQLVSVGTIGKKLKAADVVDTSVLEAAYGGRTSLLT</sequence>
<evidence type="ECO:0000256" key="8">
    <source>
        <dbReference type="ARBA" id="ARBA00022977"/>
    </source>
</evidence>
<keyword evidence="6" id="KW-0479">Metal-binding</keyword>
<evidence type="ECO:0000256" key="11">
    <source>
        <dbReference type="ARBA" id="ARBA00048179"/>
    </source>
</evidence>
<dbReference type="KEGG" id="snq:CP978_33515"/>
<dbReference type="OrthoDB" id="174578at2"/>
<dbReference type="Pfam" id="PF09084">
    <property type="entry name" value="NMT1"/>
    <property type="match status" value="1"/>
</dbReference>
<comment type="subunit">
    <text evidence="4">Homodimer.</text>
</comment>
<evidence type="ECO:0000256" key="4">
    <source>
        <dbReference type="ARBA" id="ARBA00011738"/>
    </source>
</evidence>
<dbReference type="AlphaFoldDB" id="A0A5P2WB19"/>
<comment type="similarity">
    <text evidence="3">Belongs to the NMT1/THI5 family.</text>
</comment>
<evidence type="ECO:0000256" key="6">
    <source>
        <dbReference type="ARBA" id="ARBA00022723"/>
    </source>
</evidence>
<evidence type="ECO:0000256" key="2">
    <source>
        <dbReference type="ARBA" id="ARBA00004948"/>
    </source>
</evidence>
<proteinExistence type="inferred from homology"/>
<protein>
    <recommendedName>
        <fullName evidence="10">Thiamine pyrimidine synthase</fullName>
    </recommendedName>
</protein>
<dbReference type="GO" id="GO:0009228">
    <property type="term" value="P:thiamine biosynthetic process"/>
    <property type="evidence" value="ECO:0007669"/>
    <property type="project" value="UniProtKB-KW"/>
</dbReference>
<evidence type="ECO:0000256" key="9">
    <source>
        <dbReference type="ARBA" id="ARBA00023004"/>
    </source>
</evidence>
<dbReference type="Gene3D" id="3.40.190.10">
    <property type="entry name" value="Periplasmic binding protein-like II"/>
    <property type="match status" value="2"/>
</dbReference>
<accession>A0A5P2WB19</accession>
<keyword evidence="7" id="KW-0663">Pyridoxal phosphate</keyword>
<evidence type="ECO:0000313" key="12">
    <source>
        <dbReference type="EMBL" id="QEV42808.1"/>
    </source>
</evidence>
<dbReference type="EMBL" id="CP023747">
    <property type="protein sequence ID" value="QEV42808.1"/>
    <property type="molecule type" value="Genomic_DNA"/>
</dbReference>
<evidence type="ECO:0000256" key="7">
    <source>
        <dbReference type="ARBA" id="ARBA00022898"/>
    </source>
</evidence>
<comment type="catalytic activity">
    <reaction evidence="11">
        <text>N(6)-(pyridoxal phosphate)-L-lysyl-[4-amino-5-hydroxymethyl-2-methylpyrimidine phosphate synthase] + L-histidyl-[4-amino-5-hydroxymethyl-2-methylpyrimidine phosphate synthase] + 2 Fe(3+) + 4 H2O = L-lysyl-[4-amino-5-hydroxymethyl-2-methylpyrimidine phosphate synthase] + (2S)-2-amino-5-hydroxy-4-oxopentanoyl-[4-amino-5-hydroxymethyl-2-methylpyrimidine phosphate synthase] + 4-amino-2-methyl-5-(phosphooxymethyl)pyrimidine + 3-oxopropanoate + 2 Fe(2+) + 2 H(+)</text>
        <dbReference type="Rhea" id="RHEA:65756"/>
        <dbReference type="Rhea" id="RHEA-COMP:16892"/>
        <dbReference type="Rhea" id="RHEA-COMP:16893"/>
        <dbReference type="Rhea" id="RHEA-COMP:16894"/>
        <dbReference type="Rhea" id="RHEA-COMP:16895"/>
        <dbReference type="ChEBI" id="CHEBI:15377"/>
        <dbReference type="ChEBI" id="CHEBI:15378"/>
        <dbReference type="ChEBI" id="CHEBI:29033"/>
        <dbReference type="ChEBI" id="CHEBI:29034"/>
        <dbReference type="ChEBI" id="CHEBI:29969"/>
        <dbReference type="ChEBI" id="CHEBI:29979"/>
        <dbReference type="ChEBI" id="CHEBI:33190"/>
        <dbReference type="ChEBI" id="CHEBI:58354"/>
        <dbReference type="ChEBI" id="CHEBI:143915"/>
        <dbReference type="ChEBI" id="CHEBI:157692"/>
    </reaction>
    <physiologicalReaction direction="left-to-right" evidence="11">
        <dbReference type="Rhea" id="RHEA:65757"/>
    </physiologicalReaction>
</comment>
<keyword evidence="9" id="KW-0408">Iron</keyword>
<gene>
    <name evidence="12" type="ORF">CP978_33515</name>
</gene>
<dbReference type="PANTHER" id="PTHR31528:SF1">
    <property type="entry name" value="4-AMINO-5-HYDROXYMETHYL-2-METHYLPYRIMIDINE PHOSPHATE SYNTHASE THI11-RELATED"/>
    <property type="match status" value="1"/>
</dbReference>
<dbReference type="PANTHER" id="PTHR31528">
    <property type="entry name" value="4-AMINO-5-HYDROXYMETHYL-2-METHYLPYRIMIDINE PHOSPHATE SYNTHASE THI11-RELATED"/>
    <property type="match status" value="1"/>
</dbReference>
<evidence type="ECO:0000313" key="13">
    <source>
        <dbReference type="Proteomes" id="UP000325763"/>
    </source>
</evidence>
<dbReference type="Proteomes" id="UP000325763">
    <property type="component" value="Chromosome"/>
</dbReference>
<name>A0A5P2WB19_9ACTN</name>